<name>A0A9P3PQH3_LYOSH</name>
<gene>
    <name evidence="1" type="ORF">LshimejAT787_0900070</name>
</gene>
<evidence type="ECO:0000313" key="2">
    <source>
        <dbReference type="Proteomes" id="UP001063166"/>
    </source>
</evidence>
<sequence>MRSDVVFGPCDLPPYLDDRRTLHRDRTLHPHAVPKLPVVQAHTTITTTKIEQAPFSQIRRHTLTSVPHLH</sequence>
<dbReference type="EMBL" id="BRPK01000009">
    <property type="protein sequence ID" value="GLB40792.1"/>
    <property type="molecule type" value="Genomic_DNA"/>
</dbReference>
<proteinExistence type="predicted"/>
<evidence type="ECO:0000313" key="1">
    <source>
        <dbReference type="EMBL" id="GLB40792.1"/>
    </source>
</evidence>
<reference evidence="1" key="1">
    <citation type="submission" date="2022-07" db="EMBL/GenBank/DDBJ databases">
        <title>The genome of Lyophyllum shimeji provides insight into the initial evolution of ectomycorrhizal fungal genome.</title>
        <authorList>
            <person name="Kobayashi Y."/>
            <person name="Shibata T."/>
            <person name="Hirakawa H."/>
            <person name="Shigenobu S."/>
            <person name="Nishiyama T."/>
            <person name="Yamada A."/>
            <person name="Hasebe M."/>
            <person name="Kawaguchi M."/>
        </authorList>
    </citation>
    <scope>NUCLEOTIDE SEQUENCE</scope>
    <source>
        <strain evidence="1">AT787</strain>
    </source>
</reference>
<dbReference type="Proteomes" id="UP001063166">
    <property type="component" value="Unassembled WGS sequence"/>
</dbReference>
<comment type="caution">
    <text evidence="1">The sequence shown here is derived from an EMBL/GenBank/DDBJ whole genome shotgun (WGS) entry which is preliminary data.</text>
</comment>
<organism evidence="1 2">
    <name type="scientific">Lyophyllum shimeji</name>
    <name type="common">Hon-shimeji</name>
    <name type="synonym">Tricholoma shimeji</name>
    <dbReference type="NCBI Taxonomy" id="47721"/>
    <lineage>
        <taxon>Eukaryota</taxon>
        <taxon>Fungi</taxon>
        <taxon>Dikarya</taxon>
        <taxon>Basidiomycota</taxon>
        <taxon>Agaricomycotina</taxon>
        <taxon>Agaricomycetes</taxon>
        <taxon>Agaricomycetidae</taxon>
        <taxon>Agaricales</taxon>
        <taxon>Tricholomatineae</taxon>
        <taxon>Lyophyllaceae</taxon>
        <taxon>Lyophyllum</taxon>
    </lineage>
</organism>
<protein>
    <submittedName>
        <fullName evidence="1">Uncharacterized protein</fullName>
    </submittedName>
</protein>
<keyword evidence="2" id="KW-1185">Reference proteome</keyword>
<accession>A0A9P3PQH3</accession>
<dbReference type="AlphaFoldDB" id="A0A9P3PQH3"/>